<gene>
    <name evidence="2" type="ORF">ACFOMD_14140</name>
</gene>
<accession>A0ABV7XEL2</accession>
<keyword evidence="3" id="KW-1185">Reference proteome</keyword>
<keyword evidence="1" id="KW-0472">Membrane</keyword>
<comment type="caution">
    <text evidence="2">The sequence shown here is derived from an EMBL/GenBank/DDBJ whole genome shotgun (WGS) entry which is preliminary data.</text>
</comment>
<dbReference type="Proteomes" id="UP001595615">
    <property type="component" value="Unassembled WGS sequence"/>
</dbReference>
<dbReference type="RefSeq" id="WP_380862478.1">
    <property type="nucleotide sequence ID" value="NZ_JBHRXV010000011.1"/>
</dbReference>
<evidence type="ECO:0000313" key="2">
    <source>
        <dbReference type="EMBL" id="MFC3713713.1"/>
    </source>
</evidence>
<evidence type="ECO:0000313" key="3">
    <source>
        <dbReference type="Proteomes" id="UP001595615"/>
    </source>
</evidence>
<sequence length="174" mass="18333">MTDEKTCPRCAEPVKAAAKICRFCNYDFETGTAALVLTAPAPAKKPDSSAGAIGCLGLLAIIFLISMCSGNDENKKNPAQEAAEAAEEKRKGFHCLSAWDGSHRAVVDSVKASLRDPDSFEHDETKITPVDEKGKHALSMKFRARNGFGGMNLGVAIASVDNATCGATVVAIDS</sequence>
<keyword evidence="1" id="KW-0812">Transmembrane</keyword>
<protein>
    <submittedName>
        <fullName evidence="2">Zinc ribbon domain-containing protein</fullName>
    </submittedName>
</protein>
<evidence type="ECO:0000256" key="1">
    <source>
        <dbReference type="SAM" id="Phobius"/>
    </source>
</evidence>
<keyword evidence="1" id="KW-1133">Transmembrane helix</keyword>
<reference evidence="3" key="1">
    <citation type="journal article" date="2019" name="Int. J. Syst. Evol. Microbiol.">
        <title>The Global Catalogue of Microorganisms (GCM) 10K type strain sequencing project: providing services to taxonomists for standard genome sequencing and annotation.</title>
        <authorList>
            <consortium name="The Broad Institute Genomics Platform"/>
            <consortium name="The Broad Institute Genome Sequencing Center for Infectious Disease"/>
            <person name="Wu L."/>
            <person name="Ma J."/>
        </authorList>
    </citation>
    <scope>NUCLEOTIDE SEQUENCE [LARGE SCALE GENOMIC DNA]</scope>
    <source>
        <strain evidence="3">KCTC 42644</strain>
    </source>
</reference>
<organism evidence="2 3">
    <name type="scientific">Sphingoaurantiacus capsulatus</name>
    <dbReference type="NCBI Taxonomy" id="1771310"/>
    <lineage>
        <taxon>Bacteria</taxon>
        <taxon>Pseudomonadati</taxon>
        <taxon>Pseudomonadota</taxon>
        <taxon>Alphaproteobacteria</taxon>
        <taxon>Sphingomonadales</taxon>
        <taxon>Sphingosinicellaceae</taxon>
        <taxon>Sphingoaurantiacus</taxon>
    </lineage>
</organism>
<name>A0ABV7XEL2_9SPHN</name>
<dbReference type="EMBL" id="JBHRXV010000011">
    <property type="protein sequence ID" value="MFC3713713.1"/>
    <property type="molecule type" value="Genomic_DNA"/>
</dbReference>
<proteinExistence type="predicted"/>
<feature type="transmembrane region" description="Helical" evidence="1">
    <location>
        <begin position="50"/>
        <end position="68"/>
    </location>
</feature>